<dbReference type="PANTHER" id="PTHR21058:SF0">
    <property type="entry name" value="6,7-DIMETHYL-8-RIBITYLLUMAZINE SYNTHASE"/>
    <property type="match status" value="1"/>
</dbReference>
<dbReference type="InterPro" id="IPR034964">
    <property type="entry name" value="LS"/>
</dbReference>
<dbReference type="EMBL" id="UINC01135772">
    <property type="protein sequence ID" value="SVD20126.1"/>
    <property type="molecule type" value="Genomic_DNA"/>
</dbReference>
<evidence type="ECO:0000256" key="6">
    <source>
        <dbReference type="ARBA" id="ARBA00048785"/>
    </source>
</evidence>
<dbReference type="NCBIfam" id="TIGR00114">
    <property type="entry name" value="lumazine-synth"/>
    <property type="match status" value="1"/>
</dbReference>
<organism evidence="7">
    <name type="scientific">marine metagenome</name>
    <dbReference type="NCBI Taxonomy" id="408172"/>
    <lineage>
        <taxon>unclassified sequences</taxon>
        <taxon>metagenomes</taxon>
        <taxon>ecological metagenomes</taxon>
    </lineage>
</organism>
<dbReference type="Pfam" id="PF00885">
    <property type="entry name" value="DMRL_synthase"/>
    <property type="match status" value="1"/>
</dbReference>
<dbReference type="AlphaFoldDB" id="A0A382TDK4"/>
<dbReference type="CDD" id="cd09209">
    <property type="entry name" value="Lumazine_synthase-I"/>
    <property type="match status" value="1"/>
</dbReference>
<evidence type="ECO:0000256" key="2">
    <source>
        <dbReference type="ARBA" id="ARBA00007424"/>
    </source>
</evidence>
<comment type="catalytic activity">
    <reaction evidence="6">
        <text>(2S)-2-hydroxy-3-oxobutyl phosphate + 5-amino-6-(D-ribitylamino)uracil = 6,7-dimethyl-8-(1-D-ribityl)lumazine + phosphate + 2 H2O + H(+)</text>
        <dbReference type="Rhea" id="RHEA:26152"/>
        <dbReference type="ChEBI" id="CHEBI:15377"/>
        <dbReference type="ChEBI" id="CHEBI:15378"/>
        <dbReference type="ChEBI" id="CHEBI:15934"/>
        <dbReference type="ChEBI" id="CHEBI:43474"/>
        <dbReference type="ChEBI" id="CHEBI:58201"/>
        <dbReference type="ChEBI" id="CHEBI:58830"/>
        <dbReference type="EC" id="2.5.1.78"/>
    </reaction>
</comment>
<keyword evidence="4" id="KW-0686">Riboflavin biosynthesis</keyword>
<proteinExistence type="inferred from homology"/>
<comment type="pathway">
    <text evidence="1">Cofactor biosynthesis; riboflavin biosynthesis; riboflavin from 2-hydroxy-3-oxobutyl phosphate and 5-amino-6-(D-ribitylamino)uracil: step 1/2.</text>
</comment>
<name>A0A382TDK4_9ZZZZ</name>
<dbReference type="Gene3D" id="3.40.50.960">
    <property type="entry name" value="Lumazine/riboflavin synthase"/>
    <property type="match status" value="1"/>
</dbReference>
<dbReference type="SUPFAM" id="SSF52121">
    <property type="entry name" value="Lumazine synthase"/>
    <property type="match status" value="1"/>
</dbReference>
<accession>A0A382TDK4</accession>
<dbReference type="UniPathway" id="UPA00275">
    <property type="reaction ID" value="UER00404"/>
</dbReference>
<dbReference type="EC" id="2.5.1.78" evidence="3"/>
<dbReference type="GO" id="GO:0009231">
    <property type="term" value="P:riboflavin biosynthetic process"/>
    <property type="evidence" value="ECO:0007669"/>
    <property type="project" value="UniProtKB-UniPathway"/>
</dbReference>
<evidence type="ECO:0000256" key="3">
    <source>
        <dbReference type="ARBA" id="ARBA00012664"/>
    </source>
</evidence>
<dbReference type="GO" id="GO:0009349">
    <property type="term" value="C:riboflavin synthase complex"/>
    <property type="evidence" value="ECO:0007669"/>
    <property type="project" value="InterPro"/>
</dbReference>
<evidence type="ECO:0000313" key="7">
    <source>
        <dbReference type="EMBL" id="SVD20126.1"/>
    </source>
</evidence>
<dbReference type="GO" id="GO:0000906">
    <property type="term" value="F:6,7-dimethyl-8-ribityllumazine synthase activity"/>
    <property type="evidence" value="ECO:0007669"/>
    <property type="project" value="UniProtKB-EC"/>
</dbReference>
<sequence length="124" mass="13471">MAGATGELQSAGATWEVIEAPGAFELPAVLRFASLSGAFDGYMALGCVIRGETNHFDYICAESARALSDLAIRLQLAVGYGILTTDTRDQAWERAAVDRRNKGRDTALACLRMVEIRRRFTAQS</sequence>
<evidence type="ECO:0000256" key="1">
    <source>
        <dbReference type="ARBA" id="ARBA00004917"/>
    </source>
</evidence>
<keyword evidence="5" id="KW-0808">Transferase</keyword>
<evidence type="ECO:0000256" key="5">
    <source>
        <dbReference type="ARBA" id="ARBA00022679"/>
    </source>
</evidence>
<evidence type="ECO:0000256" key="4">
    <source>
        <dbReference type="ARBA" id="ARBA00022619"/>
    </source>
</evidence>
<dbReference type="PANTHER" id="PTHR21058">
    <property type="entry name" value="6,7-DIMETHYL-8-RIBITYLLUMAZINE SYNTHASE DMRL SYNTHASE LUMAZINE SYNTHASE"/>
    <property type="match status" value="1"/>
</dbReference>
<dbReference type="InterPro" id="IPR036467">
    <property type="entry name" value="LS/RS_sf"/>
</dbReference>
<dbReference type="GO" id="GO:0005829">
    <property type="term" value="C:cytosol"/>
    <property type="evidence" value="ECO:0007669"/>
    <property type="project" value="TreeGrafter"/>
</dbReference>
<gene>
    <name evidence="7" type="ORF">METZ01_LOCUS372980</name>
</gene>
<reference evidence="7" key="1">
    <citation type="submission" date="2018-05" db="EMBL/GenBank/DDBJ databases">
        <authorList>
            <person name="Lanie J.A."/>
            <person name="Ng W.-L."/>
            <person name="Kazmierczak K.M."/>
            <person name="Andrzejewski T.M."/>
            <person name="Davidsen T.M."/>
            <person name="Wayne K.J."/>
            <person name="Tettelin H."/>
            <person name="Glass J.I."/>
            <person name="Rusch D."/>
            <person name="Podicherti R."/>
            <person name="Tsui H.-C.T."/>
            <person name="Winkler M.E."/>
        </authorList>
    </citation>
    <scope>NUCLEOTIDE SEQUENCE</scope>
</reference>
<comment type="similarity">
    <text evidence="2">Belongs to the DMRL synthase family.</text>
</comment>
<dbReference type="InterPro" id="IPR002180">
    <property type="entry name" value="LS/RS"/>
</dbReference>
<protein>
    <recommendedName>
        <fullName evidence="3">6,7-dimethyl-8-ribityllumazine synthase</fullName>
        <ecNumber evidence="3">2.5.1.78</ecNumber>
    </recommendedName>
</protein>